<keyword evidence="2" id="KW-1185">Reference proteome</keyword>
<proteinExistence type="predicted"/>
<dbReference type="Proteomes" id="UP000636800">
    <property type="component" value="Chromosome 3"/>
</dbReference>
<accession>A0A835R8Q1</accession>
<dbReference type="AlphaFoldDB" id="A0A835R8Q1"/>
<sequence length="63" mass="7354">MEPKNKHSTYGFELNGSQMWDQCSMLRLGRKQAPFLPLRFQRPTPTKADGMLVHFETTITQQE</sequence>
<name>A0A835R8Q1_VANPL</name>
<comment type="caution">
    <text evidence="1">The sequence shown here is derived from an EMBL/GenBank/DDBJ whole genome shotgun (WGS) entry which is preliminary data.</text>
</comment>
<gene>
    <name evidence="1" type="ORF">HPP92_006647</name>
</gene>
<reference evidence="1 2" key="1">
    <citation type="journal article" date="2020" name="Nat. Food">
        <title>A phased Vanilla planifolia genome enables genetic improvement of flavour and production.</title>
        <authorList>
            <person name="Hasing T."/>
            <person name="Tang H."/>
            <person name="Brym M."/>
            <person name="Khazi F."/>
            <person name="Huang T."/>
            <person name="Chambers A.H."/>
        </authorList>
    </citation>
    <scope>NUCLEOTIDE SEQUENCE [LARGE SCALE GENOMIC DNA]</scope>
    <source>
        <tissue evidence="1">Leaf</tissue>
    </source>
</reference>
<evidence type="ECO:0000313" key="2">
    <source>
        <dbReference type="Proteomes" id="UP000636800"/>
    </source>
</evidence>
<evidence type="ECO:0000313" key="1">
    <source>
        <dbReference type="EMBL" id="KAG0487836.1"/>
    </source>
</evidence>
<protein>
    <submittedName>
        <fullName evidence="1">Uncharacterized protein</fullName>
    </submittedName>
</protein>
<dbReference type="EMBL" id="JADCNL010000003">
    <property type="protein sequence ID" value="KAG0487836.1"/>
    <property type="molecule type" value="Genomic_DNA"/>
</dbReference>
<organism evidence="1 2">
    <name type="scientific">Vanilla planifolia</name>
    <name type="common">Vanilla</name>
    <dbReference type="NCBI Taxonomy" id="51239"/>
    <lineage>
        <taxon>Eukaryota</taxon>
        <taxon>Viridiplantae</taxon>
        <taxon>Streptophyta</taxon>
        <taxon>Embryophyta</taxon>
        <taxon>Tracheophyta</taxon>
        <taxon>Spermatophyta</taxon>
        <taxon>Magnoliopsida</taxon>
        <taxon>Liliopsida</taxon>
        <taxon>Asparagales</taxon>
        <taxon>Orchidaceae</taxon>
        <taxon>Vanilloideae</taxon>
        <taxon>Vanilleae</taxon>
        <taxon>Vanilla</taxon>
    </lineage>
</organism>